<dbReference type="InterPro" id="IPR001761">
    <property type="entry name" value="Peripla_BP/Lac1_sug-bd_dom"/>
</dbReference>
<evidence type="ECO:0000313" key="6">
    <source>
        <dbReference type="Proteomes" id="UP000266649"/>
    </source>
</evidence>
<comment type="caution">
    <text evidence="5">The sequence shown here is derived from an EMBL/GenBank/DDBJ whole genome shotgun (WGS) entry which is preliminary data.</text>
</comment>
<dbReference type="InterPro" id="IPR028082">
    <property type="entry name" value="Peripla_BP_I"/>
</dbReference>
<dbReference type="Gene3D" id="3.40.50.2300">
    <property type="match status" value="2"/>
</dbReference>
<dbReference type="Proteomes" id="UP000266649">
    <property type="component" value="Unassembled WGS sequence"/>
</dbReference>
<dbReference type="CDD" id="cd06306">
    <property type="entry name" value="PBP1_TorT-like"/>
    <property type="match status" value="1"/>
</dbReference>
<comment type="subcellular location">
    <subcellularLocation>
        <location evidence="1">Cell envelope</location>
    </subcellularLocation>
</comment>
<dbReference type="SUPFAM" id="SSF53822">
    <property type="entry name" value="Periplasmic binding protein-like I"/>
    <property type="match status" value="1"/>
</dbReference>
<organism evidence="5 6">
    <name type="scientific">Gemmobacter lutimaris</name>
    <dbReference type="NCBI Taxonomy" id="2306023"/>
    <lineage>
        <taxon>Bacteria</taxon>
        <taxon>Pseudomonadati</taxon>
        <taxon>Pseudomonadota</taxon>
        <taxon>Alphaproteobacteria</taxon>
        <taxon>Rhodobacterales</taxon>
        <taxon>Paracoccaceae</taxon>
        <taxon>Gemmobacter</taxon>
    </lineage>
</organism>
<name>A0A398BIG7_9RHOB</name>
<evidence type="ECO:0000259" key="4">
    <source>
        <dbReference type="Pfam" id="PF00532"/>
    </source>
</evidence>
<gene>
    <name evidence="5" type="primary">torT</name>
    <name evidence="5" type="ORF">D2N39_17770</name>
</gene>
<dbReference type="PANTHER" id="PTHR46847">
    <property type="entry name" value="D-ALLOSE-BINDING PERIPLASMIC PROTEIN-RELATED"/>
    <property type="match status" value="1"/>
</dbReference>
<evidence type="ECO:0000256" key="3">
    <source>
        <dbReference type="ARBA" id="ARBA00022729"/>
    </source>
</evidence>
<evidence type="ECO:0000256" key="1">
    <source>
        <dbReference type="ARBA" id="ARBA00004196"/>
    </source>
</evidence>
<proteinExistence type="inferred from homology"/>
<sequence length="358" mass="38076">MRILPGLTLVLAAGLAGGGPGRAETTWRLEARSLPFDSNSPAVPLTYRPLDRATRPWRLCVLYPHLKDAYWLSVNYGMVEEARRLGVGFDVFEAGGYPNLDRQIQQLKSCFSAEFDAVILGTVSYDGLVPVVEALAARKPVIAAVNDIDDRGITGKASVPWAEMGAAAGRFIAARHPAGSAPVRIAWFPGPRGAGWVSFVEQGFRAAIAGSAAEIVTTLYGDTGLEQQVLLVEQALEQRPDIDYLVGSGPMAEAAVSILRARGLTGRVRIVSTYLSHAVYRGIIRGRIMAAPTDFPVEQGRLSVEMAVRSLEEQPGLKQAGPPILVVTAETAGRAVVDGSLAPASFVPVFSMSAGKAP</sequence>
<comment type="similarity">
    <text evidence="2">Belongs to the bacterial solute-binding protein 2 family.</text>
</comment>
<accession>A0A398BIG7</accession>
<dbReference type="NCBIfam" id="TIGR02955">
    <property type="entry name" value="TMAO_TorT"/>
    <property type="match status" value="1"/>
</dbReference>
<dbReference type="NCBIfam" id="NF008185">
    <property type="entry name" value="PRK10936.1"/>
    <property type="match status" value="1"/>
</dbReference>
<dbReference type="OrthoDB" id="9773673at2"/>
<dbReference type="GO" id="GO:0030313">
    <property type="term" value="C:cell envelope"/>
    <property type="evidence" value="ECO:0007669"/>
    <property type="project" value="UniProtKB-SubCell"/>
</dbReference>
<dbReference type="RefSeq" id="WP_119136124.1">
    <property type="nucleotide sequence ID" value="NZ_QXXQ01000013.1"/>
</dbReference>
<keyword evidence="6" id="KW-1185">Reference proteome</keyword>
<evidence type="ECO:0000256" key="2">
    <source>
        <dbReference type="ARBA" id="ARBA00007639"/>
    </source>
</evidence>
<feature type="domain" description="Periplasmic binding protein/LacI sugar binding" evidence="4">
    <location>
        <begin position="57"/>
        <end position="307"/>
    </location>
</feature>
<evidence type="ECO:0000313" key="5">
    <source>
        <dbReference type="EMBL" id="RID90399.1"/>
    </source>
</evidence>
<protein>
    <submittedName>
        <fullName evidence="5">TMAO reductase system periplasmic protein TorT</fullName>
    </submittedName>
</protein>
<dbReference type="Pfam" id="PF00532">
    <property type="entry name" value="Peripla_BP_1"/>
    <property type="match status" value="1"/>
</dbReference>
<dbReference type="InterPro" id="IPR014301">
    <property type="entry name" value="TMAO_TorT"/>
</dbReference>
<dbReference type="AlphaFoldDB" id="A0A398BIG7"/>
<reference evidence="5 6" key="1">
    <citation type="submission" date="2018-09" db="EMBL/GenBank/DDBJ databases">
        <title>Gemmobacter lutimaris sp. nov., a marine bacterium isolated from tidal flat.</title>
        <authorList>
            <person name="Lee D.W."/>
            <person name="Yoo Y."/>
            <person name="Kim J.-J."/>
            <person name="Kim B.S."/>
        </authorList>
    </citation>
    <scope>NUCLEOTIDE SEQUENCE [LARGE SCALE GENOMIC DNA]</scope>
    <source>
        <strain evidence="5 6">YJ-T1-11</strain>
    </source>
</reference>
<keyword evidence="3" id="KW-0732">Signal</keyword>
<dbReference type="EMBL" id="QXXQ01000013">
    <property type="protein sequence ID" value="RID90399.1"/>
    <property type="molecule type" value="Genomic_DNA"/>
</dbReference>
<dbReference type="PANTHER" id="PTHR46847:SF1">
    <property type="entry name" value="D-ALLOSE-BINDING PERIPLASMIC PROTEIN-RELATED"/>
    <property type="match status" value="1"/>
</dbReference>